<keyword evidence="1" id="KW-0472">Membrane</keyword>
<keyword evidence="1" id="KW-0812">Transmembrane</keyword>
<dbReference type="Pfam" id="PF00990">
    <property type="entry name" value="GGDEF"/>
    <property type="match status" value="1"/>
</dbReference>
<dbReference type="CDD" id="cd01949">
    <property type="entry name" value="GGDEF"/>
    <property type="match status" value="1"/>
</dbReference>
<dbReference type="OrthoDB" id="23692at2"/>
<reference evidence="3" key="1">
    <citation type="journal article" date="2014" name="Genome Announc.">
        <title>Draft Genome Sequence of Mycobacterium triplex DSM 44626.</title>
        <authorList>
            <person name="Sassi M."/>
            <person name="Croce O."/>
            <person name="Robert C."/>
            <person name="Raoult D."/>
            <person name="Drancourt M."/>
        </authorList>
    </citation>
    <scope>NUCLEOTIDE SEQUENCE [LARGE SCALE GENOMIC DNA]</scope>
    <source>
        <strain evidence="3">DSM 44626</strain>
    </source>
</reference>
<dbReference type="HOGENOM" id="CLU_000445_11_14_11"/>
<name>A0A024JQH3_9MYCO</name>
<dbReference type="eggNOG" id="COG2199">
    <property type="taxonomic scope" value="Bacteria"/>
</dbReference>
<dbReference type="EMBL" id="HG964446">
    <property type="protein sequence ID" value="CDO85871.1"/>
    <property type="molecule type" value="Genomic_DNA"/>
</dbReference>
<reference evidence="4 5" key="3">
    <citation type="submission" date="2016-01" db="EMBL/GenBank/DDBJ databases">
        <title>The new phylogeny of the genus Mycobacterium.</title>
        <authorList>
            <person name="Tarcisio F."/>
            <person name="Conor M."/>
            <person name="Antonella G."/>
            <person name="Elisabetta G."/>
            <person name="Giulia F.S."/>
            <person name="Sara T."/>
            <person name="Anna F."/>
            <person name="Clotilde B."/>
            <person name="Roberto B."/>
            <person name="Veronica D.S."/>
            <person name="Fabio R."/>
            <person name="Monica P."/>
            <person name="Olivier J."/>
            <person name="Enrico T."/>
            <person name="Nicola S."/>
        </authorList>
    </citation>
    <scope>NUCLEOTIDE SEQUENCE [LARGE SCALE GENOMIC DNA]</scope>
    <source>
        <strain evidence="4 5">DSM 44626</strain>
    </source>
</reference>
<evidence type="ECO:0000313" key="5">
    <source>
        <dbReference type="Proteomes" id="UP000193710"/>
    </source>
</evidence>
<dbReference type="InterPro" id="IPR050469">
    <property type="entry name" value="Diguanylate_Cyclase"/>
</dbReference>
<accession>A0A024JQH3</accession>
<dbReference type="EMBL" id="LQPY01000014">
    <property type="protein sequence ID" value="ORX05265.1"/>
    <property type="molecule type" value="Genomic_DNA"/>
</dbReference>
<dbReference type="Gene3D" id="3.30.70.270">
    <property type="match status" value="1"/>
</dbReference>
<dbReference type="SMART" id="SM00267">
    <property type="entry name" value="GGDEF"/>
    <property type="match status" value="1"/>
</dbReference>
<dbReference type="InterPro" id="IPR043128">
    <property type="entry name" value="Rev_trsase/Diguanyl_cyclase"/>
</dbReference>
<gene>
    <name evidence="4" type="ORF">AWC29_10345</name>
    <name evidence="3" type="ORF">BN973_00204</name>
</gene>
<dbReference type="GO" id="GO:0043709">
    <property type="term" value="P:cell adhesion involved in single-species biofilm formation"/>
    <property type="evidence" value="ECO:0007669"/>
    <property type="project" value="TreeGrafter"/>
</dbReference>
<dbReference type="Proteomes" id="UP000193710">
    <property type="component" value="Unassembled WGS sequence"/>
</dbReference>
<dbReference type="PROSITE" id="PS50887">
    <property type="entry name" value="GGDEF"/>
    <property type="match status" value="1"/>
</dbReference>
<feature type="transmembrane region" description="Helical" evidence="1">
    <location>
        <begin position="161"/>
        <end position="184"/>
    </location>
</feature>
<dbReference type="STRING" id="47839.BN973_00204"/>
<feature type="domain" description="GGDEF" evidence="2">
    <location>
        <begin position="223"/>
        <end position="355"/>
    </location>
</feature>
<dbReference type="GO" id="GO:1902201">
    <property type="term" value="P:negative regulation of bacterial-type flagellum-dependent cell motility"/>
    <property type="evidence" value="ECO:0007669"/>
    <property type="project" value="TreeGrafter"/>
</dbReference>
<feature type="transmembrane region" description="Helical" evidence="1">
    <location>
        <begin position="88"/>
        <end position="105"/>
    </location>
</feature>
<evidence type="ECO:0000259" key="2">
    <source>
        <dbReference type="PROSITE" id="PS50887"/>
    </source>
</evidence>
<evidence type="ECO:0000313" key="3">
    <source>
        <dbReference type="EMBL" id="CDO85871.1"/>
    </source>
</evidence>
<reference evidence="3" key="2">
    <citation type="submission" date="2014-04" db="EMBL/GenBank/DDBJ databases">
        <authorList>
            <person name="Xu Y.W."/>
            <person name="Yang Q."/>
        </authorList>
    </citation>
    <scope>NUCLEOTIDE SEQUENCE</scope>
    <source>
        <strain evidence="3">DSM 44626</strain>
    </source>
</reference>
<dbReference type="SUPFAM" id="SSF55073">
    <property type="entry name" value="Nucleotide cyclase"/>
    <property type="match status" value="1"/>
</dbReference>
<evidence type="ECO:0000256" key="1">
    <source>
        <dbReference type="SAM" id="Phobius"/>
    </source>
</evidence>
<keyword evidence="5" id="KW-1185">Reference proteome</keyword>
<organism evidence="3">
    <name type="scientific">Mycobacterium triplex</name>
    <dbReference type="NCBI Taxonomy" id="47839"/>
    <lineage>
        <taxon>Bacteria</taxon>
        <taxon>Bacillati</taxon>
        <taxon>Actinomycetota</taxon>
        <taxon>Actinomycetes</taxon>
        <taxon>Mycobacteriales</taxon>
        <taxon>Mycobacteriaceae</taxon>
        <taxon>Mycobacterium</taxon>
        <taxon>Mycobacterium simiae complex</taxon>
    </lineage>
</organism>
<dbReference type="AlphaFoldDB" id="A0A024JQH3"/>
<dbReference type="NCBIfam" id="TIGR00254">
    <property type="entry name" value="GGDEF"/>
    <property type="match status" value="1"/>
</dbReference>
<evidence type="ECO:0000313" key="4">
    <source>
        <dbReference type="EMBL" id="ORX05265.1"/>
    </source>
</evidence>
<dbReference type="InterPro" id="IPR029787">
    <property type="entry name" value="Nucleotide_cyclase"/>
</dbReference>
<sequence length="357" mass="38228">MTWLTTWWGQDHHFDWLTGYLQSHGLGSKTRKLMAGVAASLVLVPANEWLGPAPLFRPAALAYSVLAAVIGLGMAILWLRGWPTRRQSLFFILTGTVIISIGCLWQPVPLVALMACSALAVPGGYLAFFHTAKYMALNFALACAIAAWEAVRVAAAGNAVLAFSGYFLVLELNVVVPLAIQIVVRALWVDLLRANCDPLTGLLNRRACDRAVVGRMVLGAHHMFLMVAMIDLDRFKKLNDTHGHAAGDEALVAVAGALNAACSDTAIIGRVGGEEFLIADIVTAEQKPDWGRHLCDAVAAINAPVTASVGIAALTLRGMGTDDADPAFRQLVAHADNAMYEAKRRGGNQTHHHALVV</sequence>
<dbReference type="Proteomes" id="UP000028880">
    <property type="component" value="Unassembled WGS sequence"/>
</dbReference>
<dbReference type="GO" id="GO:0052621">
    <property type="term" value="F:diguanylate cyclase activity"/>
    <property type="evidence" value="ECO:0007669"/>
    <property type="project" value="TreeGrafter"/>
</dbReference>
<proteinExistence type="predicted"/>
<feature type="transmembrane region" description="Helical" evidence="1">
    <location>
        <begin position="60"/>
        <end position="79"/>
    </location>
</feature>
<dbReference type="RefSeq" id="WP_036465349.1">
    <property type="nucleotide sequence ID" value="NZ_HG964446.1"/>
</dbReference>
<dbReference type="InterPro" id="IPR000160">
    <property type="entry name" value="GGDEF_dom"/>
</dbReference>
<keyword evidence="1" id="KW-1133">Transmembrane helix</keyword>
<feature type="transmembrane region" description="Helical" evidence="1">
    <location>
        <begin position="136"/>
        <end position="155"/>
    </location>
</feature>
<dbReference type="PANTHER" id="PTHR45138">
    <property type="entry name" value="REGULATORY COMPONENTS OF SENSORY TRANSDUCTION SYSTEM"/>
    <property type="match status" value="1"/>
</dbReference>
<dbReference type="GO" id="GO:0005886">
    <property type="term" value="C:plasma membrane"/>
    <property type="evidence" value="ECO:0007669"/>
    <property type="project" value="TreeGrafter"/>
</dbReference>
<protein>
    <submittedName>
        <fullName evidence="3">Diguanylate cyclase</fullName>
    </submittedName>
</protein>
<dbReference type="PANTHER" id="PTHR45138:SF9">
    <property type="entry name" value="DIGUANYLATE CYCLASE DGCM-RELATED"/>
    <property type="match status" value="1"/>
</dbReference>